<feature type="compositionally biased region" description="Basic and acidic residues" evidence="1">
    <location>
        <begin position="29"/>
        <end position="40"/>
    </location>
</feature>
<dbReference type="Gene3D" id="3.30.70.270">
    <property type="match status" value="1"/>
</dbReference>
<protein>
    <submittedName>
        <fullName evidence="3">Transposon Ty3-I Gag-Pol polyprotein</fullName>
    </submittedName>
</protein>
<dbReference type="Proteomes" id="UP000288805">
    <property type="component" value="Unassembled WGS sequence"/>
</dbReference>
<evidence type="ECO:0000259" key="2">
    <source>
        <dbReference type="Pfam" id="PF00078"/>
    </source>
</evidence>
<dbReference type="InterPro" id="IPR000477">
    <property type="entry name" value="RT_dom"/>
</dbReference>
<evidence type="ECO:0000256" key="1">
    <source>
        <dbReference type="SAM" id="MobiDB-lite"/>
    </source>
</evidence>
<dbReference type="InterPro" id="IPR043502">
    <property type="entry name" value="DNA/RNA_pol_sf"/>
</dbReference>
<evidence type="ECO:0000313" key="3">
    <source>
        <dbReference type="EMBL" id="RVW76527.1"/>
    </source>
</evidence>
<reference evidence="3 4" key="1">
    <citation type="journal article" date="2018" name="PLoS Genet.">
        <title>Population sequencing reveals clonal diversity and ancestral inbreeding in the grapevine cultivar Chardonnay.</title>
        <authorList>
            <person name="Roach M.J."/>
            <person name="Johnson D.L."/>
            <person name="Bohlmann J."/>
            <person name="van Vuuren H.J."/>
            <person name="Jones S.J."/>
            <person name="Pretorius I.S."/>
            <person name="Schmidt S.A."/>
            <person name="Borneman A.R."/>
        </authorList>
    </citation>
    <scope>NUCLEOTIDE SEQUENCE [LARGE SCALE GENOMIC DNA]</scope>
    <source>
        <strain evidence="4">cv. Chardonnay</strain>
        <tissue evidence="3">Leaf</tissue>
    </source>
</reference>
<dbReference type="InterPro" id="IPR043128">
    <property type="entry name" value="Rev_trsase/Diguanyl_cyclase"/>
</dbReference>
<dbReference type="CDD" id="cd01647">
    <property type="entry name" value="RT_LTR"/>
    <property type="match status" value="1"/>
</dbReference>
<organism evidence="3 4">
    <name type="scientific">Vitis vinifera</name>
    <name type="common">Grape</name>
    <dbReference type="NCBI Taxonomy" id="29760"/>
    <lineage>
        <taxon>Eukaryota</taxon>
        <taxon>Viridiplantae</taxon>
        <taxon>Streptophyta</taxon>
        <taxon>Embryophyta</taxon>
        <taxon>Tracheophyta</taxon>
        <taxon>Spermatophyta</taxon>
        <taxon>Magnoliopsida</taxon>
        <taxon>eudicotyledons</taxon>
        <taxon>Gunneridae</taxon>
        <taxon>Pentapetalae</taxon>
        <taxon>rosids</taxon>
        <taxon>Vitales</taxon>
        <taxon>Vitaceae</taxon>
        <taxon>Viteae</taxon>
        <taxon>Vitis</taxon>
    </lineage>
</organism>
<dbReference type="PANTHER" id="PTHR24559:SF444">
    <property type="entry name" value="REVERSE TRANSCRIPTASE DOMAIN-CONTAINING PROTEIN"/>
    <property type="match status" value="1"/>
</dbReference>
<comment type="caution">
    <text evidence="3">The sequence shown here is derived from an EMBL/GenBank/DDBJ whole genome shotgun (WGS) entry which is preliminary data.</text>
</comment>
<proteinExistence type="predicted"/>
<evidence type="ECO:0000313" key="4">
    <source>
        <dbReference type="Proteomes" id="UP000288805"/>
    </source>
</evidence>
<dbReference type="SUPFAM" id="SSF56672">
    <property type="entry name" value="DNA/RNA polymerases"/>
    <property type="match status" value="1"/>
</dbReference>
<feature type="domain" description="Reverse transcriptase" evidence="2">
    <location>
        <begin position="297"/>
        <end position="470"/>
    </location>
</feature>
<feature type="compositionally biased region" description="Basic and acidic residues" evidence="1">
    <location>
        <begin position="7"/>
        <end position="18"/>
    </location>
</feature>
<dbReference type="EMBL" id="QGNW01000328">
    <property type="protein sequence ID" value="RVW76527.1"/>
    <property type="molecule type" value="Genomic_DNA"/>
</dbReference>
<dbReference type="AlphaFoldDB" id="A0A438GWF0"/>
<dbReference type="Pfam" id="PF00078">
    <property type="entry name" value="RVT_1"/>
    <property type="match status" value="1"/>
</dbReference>
<name>A0A438GWF0_VITVI</name>
<accession>A0A438GWF0</accession>
<dbReference type="Gene3D" id="3.10.10.10">
    <property type="entry name" value="HIV Type 1 Reverse Transcriptase, subunit A, domain 1"/>
    <property type="match status" value="1"/>
</dbReference>
<gene>
    <name evidence="3" type="primary">TY3B-I_395</name>
    <name evidence="3" type="ORF">CK203_053358</name>
</gene>
<dbReference type="InterPro" id="IPR053134">
    <property type="entry name" value="RNA-dir_DNA_polymerase"/>
</dbReference>
<feature type="region of interest" description="Disordered" evidence="1">
    <location>
        <begin position="1"/>
        <end position="68"/>
    </location>
</feature>
<dbReference type="PANTHER" id="PTHR24559">
    <property type="entry name" value="TRANSPOSON TY3-I GAG-POL POLYPROTEIN"/>
    <property type="match status" value="1"/>
</dbReference>
<sequence length="502" mass="57695">MGSEGYFDWRREYGETPARKRVTNASPTPRDKETQGRERGVAYPVPSNEQEMQHEERSPPACHVSLDESSDSTCISTKKRCDRKSQLSDAMCTRKIGKEQDRQQQPTQASLTLLNTPYDKFLPIILDLSNFRWLEPIKTYPAKQYQSRKCVYHKDHGHTIEQCRSLQYLVERLPHENALILTLGINDFDVRRILVDLGNSVNLLQMSAYKQMGFPTSALENPGPVIQNVQFSVVKGLSPFNAIMGRTWLHGMKVIPSTYHQMGPTERDPPAADRLLPLCLSHNNERITYVSSLLTPEELKELEAMLQQNKEVFAWAHSDMPGIHHSIASHWLNIIPSSCPIQQKIVDSTVRHEMLSFIDVFFEYHQIPMFQPDEEKIACVTPHRLYCYRVMSFGLKNAGTTYQRLMIKIFKPLIGQTVEVYIDDIMVKSKTRGEHAQHLEETFRSMKVYNMKLNPTKCAFGVNIGNFLGFMGANATGWTNDYEQAFKEIERYLTQPSHLKHP</sequence>